<dbReference type="STRING" id="1097556.R4XF11"/>
<feature type="domain" description="GH15-like" evidence="11">
    <location>
        <begin position="31"/>
        <end position="450"/>
    </location>
</feature>
<dbReference type="GO" id="GO:0000272">
    <property type="term" value="P:polysaccharide catabolic process"/>
    <property type="evidence" value="ECO:0007669"/>
    <property type="project" value="UniProtKB-KW"/>
</dbReference>
<evidence type="ECO:0000313" key="13">
    <source>
        <dbReference type="Proteomes" id="UP000013776"/>
    </source>
</evidence>
<evidence type="ECO:0000256" key="7">
    <source>
        <dbReference type="ARBA" id="ARBA00023326"/>
    </source>
</evidence>
<comment type="caution">
    <text evidence="12">The sequence shown here is derived from an EMBL/GenBank/DDBJ whole genome shotgun (WGS) entry which is preliminary data.</text>
</comment>
<dbReference type="PANTHER" id="PTHR31616">
    <property type="entry name" value="TREHALASE"/>
    <property type="match status" value="1"/>
</dbReference>
<dbReference type="GO" id="GO:0004339">
    <property type="term" value="F:glucan 1,4-alpha-glucosidase activity"/>
    <property type="evidence" value="ECO:0007669"/>
    <property type="project" value="UniProtKB-EC"/>
</dbReference>
<evidence type="ECO:0000256" key="1">
    <source>
        <dbReference type="ARBA" id="ARBA00001863"/>
    </source>
</evidence>
<dbReference type="EC" id="3.2.1.3" evidence="3"/>
<keyword evidence="4" id="KW-0378">Hydrolase</keyword>
<evidence type="ECO:0000256" key="4">
    <source>
        <dbReference type="ARBA" id="ARBA00022801"/>
    </source>
</evidence>
<keyword evidence="13" id="KW-1185">Reference proteome</keyword>
<dbReference type="EMBL" id="CAHR02000119">
    <property type="protein sequence ID" value="CCG83056.1"/>
    <property type="molecule type" value="Genomic_DNA"/>
</dbReference>
<dbReference type="eggNOG" id="ENOG502QPM2">
    <property type="taxonomic scope" value="Eukaryota"/>
</dbReference>
<dbReference type="PANTHER" id="PTHR31616:SF9">
    <property type="entry name" value="GLUCOAMYLASE, INTRACELLULAR SPORULATION-SPECIFIC"/>
    <property type="match status" value="1"/>
</dbReference>
<feature type="chain" id="PRO_5013039805" description="glucan 1,4-alpha-glucosidase" evidence="10">
    <location>
        <begin position="16"/>
        <end position="523"/>
    </location>
</feature>
<sequence>MQFWSVFIPTLGALAASPQSLNFQDYVVAQTQAALKGILDNTYAADSPYPGVIVASPALDTARAGESGGQNYYYQWTRDASLTIKTLINQYASGDSSLEPFIKAYIDNERKLQRLDTLSGNFTSGGLGEPKFYVNSTSFDDHWARPQRDGPALRAVAIMGFLSLQQDAAYIKNVTDTVVKPDLDYVASTWQDLGFDLWEEQNNLHFFTAMAQARALREGAAFMTETGDNDTAAKYTAQGAGLSKLIDSFWNSTGTGTFDAQLNLTKPTGADCANLLAANHNAGPGAQYSPSSDKILASAATLIDEMTGLHPIDAKRGLSAISLGRYASDVYDGIQTSKGNPWFLCNSAMAETLYLAATEFTAAGNISITNINRHFFTKVNVTAKTGTIYSGSNLSSVIDSIRTYADQFLAIEQLHVGQNFSMAEEFNRTSGKQQGARDLTWSYAAFVTAARARAGQLTYDFTQRFPSNVDSTDSASRSYSSAANSNSTILTLGTSSASEVKSRASFSQVSGLLAVPFLLLLIL</sequence>
<dbReference type="Pfam" id="PF00723">
    <property type="entry name" value="Glyco_hydro_15"/>
    <property type="match status" value="1"/>
</dbReference>
<evidence type="ECO:0000256" key="3">
    <source>
        <dbReference type="ARBA" id="ARBA00012593"/>
    </source>
</evidence>
<evidence type="ECO:0000256" key="2">
    <source>
        <dbReference type="ARBA" id="ARBA00006188"/>
    </source>
</evidence>
<keyword evidence="10" id="KW-0732">Signal</keyword>
<organism evidence="12 13">
    <name type="scientific">Taphrina deformans (strain PYCC 5710 / ATCC 11124 / CBS 356.35 / IMI 108563 / JCM 9778 / NBRC 8474)</name>
    <name type="common">Peach leaf curl fungus</name>
    <name type="synonym">Lalaria deformans</name>
    <dbReference type="NCBI Taxonomy" id="1097556"/>
    <lineage>
        <taxon>Eukaryota</taxon>
        <taxon>Fungi</taxon>
        <taxon>Dikarya</taxon>
        <taxon>Ascomycota</taxon>
        <taxon>Taphrinomycotina</taxon>
        <taxon>Taphrinomycetes</taxon>
        <taxon>Taphrinales</taxon>
        <taxon>Taphrinaceae</taxon>
        <taxon>Taphrina</taxon>
    </lineage>
</organism>
<keyword evidence="6" id="KW-0326">Glycosidase</keyword>
<dbReference type="GO" id="GO:0000324">
    <property type="term" value="C:fungal-type vacuole"/>
    <property type="evidence" value="ECO:0007669"/>
    <property type="project" value="TreeGrafter"/>
</dbReference>
<evidence type="ECO:0000259" key="11">
    <source>
        <dbReference type="Pfam" id="PF00723"/>
    </source>
</evidence>
<reference evidence="12 13" key="1">
    <citation type="journal article" date="2013" name="MBio">
        <title>Genome sequencing of the plant pathogen Taphrina deformans, the causal agent of peach leaf curl.</title>
        <authorList>
            <person name="Cisse O.H."/>
            <person name="Almeida J.M.G.C.F."/>
            <person name="Fonseca A."/>
            <person name="Kumar A.A."/>
            <person name="Salojaervi J."/>
            <person name="Overmyer K."/>
            <person name="Hauser P.M."/>
            <person name="Pagni M."/>
        </authorList>
    </citation>
    <scope>NUCLEOTIDE SEQUENCE [LARGE SCALE GENOMIC DNA]</scope>
    <source>
        <strain evidence="13">PYCC 5710 / ATCC 11124 / CBS 356.35 / IMI 108563 / JCM 9778 / NBRC 8474</strain>
    </source>
</reference>
<evidence type="ECO:0000313" key="12">
    <source>
        <dbReference type="EMBL" id="CCG83056.1"/>
    </source>
</evidence>
<keyword evidence="7" id="KW-0624">Polysaccharide degradation</keyword>
<dbReference type="Gene3D" id="1.50.10.10">
    <property type="match status" value="1"/>
</dbReference>
<gene>
    <name evidence="12" type="ORF">TAPDE_003232</name>
</gene>
<feature type="signal peptide" evidence="10">
    <location>
        <begin position="1"/>
        <end position="15"/>
    </location>
</feature>
<dbReference type="SUPFAM" id="SSF48208">
    <property type="entry name" value="Six-hairpin glycosidases"/>
    <property type="match status" value="1"/>
</dbReference>
<comment type="similarity">
    <text evidence="2">Belongs to the glycosyl hydrolase 15 family.</text>
</comment>
<proteinExistence type="inferred from homology"/>
<dbReference type="InterPro" id="IPR012341">
    <property type="entry name" value="6hp_glycosidase-like_sf"/>
</dbReference>
<evidence type="ECO:0000256" key="5">
    <source>
        <dbReference type="ARBA" id="ARBA00023277"/>
    </source>
</evidence>
<dbReference type="AlphaFoldDB" id="R4XF11"/>
<evidence type="ECO:0000256" key="9">
    <source>
        <dbReference type="ARBA" id="ARBA00033473"/>
    </source>
</evidence>
<accession>R4XF11</accession>
<evidence type="ECO:0000256" key="10">
    <source>
        <dbReference type="SAM" id="SignalP"/>
    </source>
</evidence>
<dbReference type="OrthoDB" id="6123450at2759"/>
<evidence type="ECO:0000256" key="8">
    <source>
        <dbReference type="ARBA" id="ARBA00033442"/>
    </source>
</evidence>
<dbReference type="InterPro" id="IPR011613">
    <property type="entry name" value="GH15-like"/>
</dbReference>
<evidence type="ECO:0000256" key="6">
    <source>
        <dbReference type="ARBA" id="ARBA00023295"/>
    </source>
</evidence>
<name>R4XF11_TAPDE</name>
<dbReference type="InterPro" id="IPR000165">
    <property type="entry name" value="Glucoamylase"/>
</dbReference>
<dbReference type="VEuPathDB" id="FungiDB:TAPDE_003232"/>
<comment type="catalytic activity">
    <reaction evidence="1">
        <text>Hydrolysis of terminal (1-&gt;4)-linked alpha-D-glucose residues successively from non-reducing ends of the chains with release of beta-D-glucose.</text>
        <dbReference type="EC" id="3.2.1.3"/>
    </reaction>
</comment>
<dbReference type="Proteomes" id="UP000013776">
    <property type="component" value="Unassembled WGS sequence"/>
</dbReference>
<dbReference type="InterPro" id="IPR008928">
    <property type="entry name" value="6-hairpin_glycosidase_sf"/>
</dbReference>
<keyword evidence="5" id="KW-0119">Carbohydrate metabolism</keyword>
<dbReference type="PRINTS" id="PR00736">
    <property type="entry name" value="GLHYDRLASE15"/>
</dbReference>
<protein>
    <recommendedName>
        <fullName evidence="3">glucan 1,4-alpha-glucosidase</fullName>
        <ecNumber evidence="3">3.2.1.3</ecNumber>
    </recommendedName>
    <alternativeName>
        <fullName evidence="9">1,4-alpha-D-glucan glucohydrolase</fullName>
    </alternativeName>
    <alternativeName>
        <fullName evidence="8">Glucan 1,4-alpha-glucosidase</fullName>
    </alternativeName>
</protein>